<dbReference type="Proteomes" id="UP000772434">
    <property type="component" value="Unassembled WGS sequence"/>
</dbReference>
<dbReference type="Gene3D" id="2.40.100.10">
    <property type="entry name" value="Cyclophilin-like"/>
    <property type="match status" value="1"/>
</dbReference>
<evidence type="ECO:0000259" key="10">
    <source>
        <dbReference type="PROSITE" id="PS50072"/>
    </source>
</evidence>
<evidence type="ECO:0000256" key="5">
    <source>
        <dbReference type="ARBA" id="ARBA00023110"/>
    </source>
</evidence>
<dbReference type="GO" id="GO:0003755">
    <property type="term" value="F:peptidyl-prolyl cis-trans isomerase activity"/>
    <property type="evidence" value="ECO:0007669"/>
    <property type="project" value="UniProtKB-KW"/>
</dbReference>
<dbReference type="PANTHER" id="PTHR11071:SF561">
    <property type="entry name" value="PEPTIDYL-PROLYL CIS-TRANS ISOMERASE D-RELATED"/>
    <property type="match status" value="1"/>
</dbReference>
<comment type="catalytic activity">
    <reaction evidence="1">
        <text>[protein]-peptidylproline (omega=180) = [protein]-peptidylproline (omega=0)</text>
        <dbReference type="Rhea" id="RHEA:16237"/>
        <dbReference type="Rhea" id="RHEA-COMP:10747"/>
        <dbReference type="Rhea" id="RHEA-COMP:10748"/>
        <dbReference type="ChEBI" id="CHEBI:83833"/>
        <dbReference type="ChEBI" id="CHEBI:83834"/>
        <dbReference type="EC" id="5.2.1.8"/>
    </reaction>
</comment>
<name>A0A9P5UFY0_9AGAR</name>
<dbReference type="SUPFAM" id="SSF48452">
    <property type="entry name" value="TPR-like"/>
    <property type="match status" value="1"/>
</dbReference>
<dbReference type="SMART" id="SM00028">
    <property type="entry name" value="TPR"/>
    <property type="match status" value="2"/>
</dbReference>
<dbReference type="InterPro" id="IPR029000">
    <property type="entry name" value="Cyclophilin-like_dom_sf"/>
</dbReference>
<dbReference type="GO" id="GO:0005737">
    <property type="term" value="C:cytoplasm"/>
    <property type="evidence" value="ECO:0007669"/>
    <property type="project" value="TreeGrafter"/>
</dbReference>
<sequence length="378" mass="40907">MAEGTPESKRPITYFDISIGGSPIGRVIFSLYADLVPKTAENFRALCTGEKGVGNAGKPLHYKGSAFHRVIKGFMCQGGDFTMGNGTGGESIYGEKFEDEAFLVNHSKPFLLSMANAGANTNGSQFFITVAETPHLDNKHVVFGEVIRGKSIVRQIENFPTSSGDAPTSPIVITECGEISPDDPSLTEVPVGVDGDPYEDYPDDDDHNVSNPQTALEIAQAIREVANKSFKEGKTDLALAKYQKSIRYLDVHHILPDDAPPELADSYKALLAPLLLNSALAAVRAQPSSSSNAEIAVKSATRALTALELNNADKAKALYRRALAHALLKGDDAAEQDLIEASKLVPEDQAIAGELTRVKNRKKEKRDKEKKAYKKMFS</sequence>
<dbReference type="EC" id="5.2.1.8" evidence="2"/>
<dbReference type="InterPro" id="IPR020892">
    <property type="entry name" value="Cyclophilin-type_PPIase_CS"/>
</dbReference>
<dbReference type="FunFam" id="1.25.40.10:FF:000029">
    <property type="entry name" value="peptidyl-prolyl cis-trans isomerase D"/>
    <property type="match status" value="1"/>
</dbReference>
<dbReference type="SUPFAM" id="SSF50891">
    <property type="entry name" value="Cyclophilin-like"/>
    <property type="match status" value="1"/>
</dbReference>
<dbReference type="Pfam" id="PF00160">
    <property type="entry name" value="Pro_isomerase"/>
    <property type="match status" value="1"/>
</dbReference>
<comment type="caution">
    <text evidence="11">The sequence shown here is derived from an EMBL/GenBank/DDBJ whole genome shotgun (WGS) entry which is preliminary data.</text>
</comment>
<feature type="region of interest" description="Disordered" evidence="9">
    <location>
        <begin position="356"/>
        <end position="378"/>
    </location>
</feature>
<dbReference type="PROSITE" id="PS50072">
    <property type="entry name" value="CSA_PPIASE_2"/>
    <property type="match status" value="1"/>
</dbReference>
<evidence type="ECO:0000256" key="2">
    <source>
        <dbReference type="ARBA" id="ARBA00013194"/>
    </source>
</evidence>
<keyword evidence="5" id="KW-0697">Rotamase</keyword>
<dbReference type="InterPro" id="IPR019734">
    <property type="entry name" value="TPR_rpt"/>
</dbReference>
<dbReference type="GO" id="GO:0042026">
    <property type="term" value="P:protein refolding"/>
    <property type="evidence" value="ECO:0007669"/>
    <property type="project" value="UniProtKB-ARBA"/>
</dbReference>
<dbReference type="FunFam" id="2.40.100.10:FF:000022">
    <property type="entry name" value="Peptidyl-prolyl cis-trans isomerase CYP95"/>
    <property type="match status" value="1"/>
</dbReference>
<evidence type="ECO:0000313" key="11">
    <source>
        <dbReference type="EMBL" id="KAF9077749.1"/>
    </source>
</evidence>
<keyword evidence="6" id="KW-0413">Isomerase</keyword>
<evidence type="ECO:0000256" key="6">
    <source>
        <dbReference type="ARBA" id="ARBA00023235"/>
    </source>
</evidence>
<evidence type="ECO:0000256" key="3">
    <source>
        <dbReference type="ARBA" id="ARBA00022737"/>
    </source>
</evidence>
<gene>
    <name evidence="11" type="ORF">BDP27DRAFT_1379486</name>
</gene>
<keyword evidence="4" id="KW-0802">TPR repeat</keyword>
<evidence type="ECO:0000256" key="4">
    <source>
        <dbReference type="ARBA" id="ARBA00022803"/>
    </source>
</evidence>
<evidence type="ECO:0000256" key="9">
    <source>
        <dbReference type="SAM" id="MobiDB-lite"/>
    </source>
</evidence>
<evidence type="ECO:0000256" key="8">
    <source>
        <dbReference type="ARBA" id="ARBA00076602"/>
    </source>
</evidence>
<dbReference type="OrthoDB" id="193499at2759"/>
<evidence type="ECO:0000256" key="1">
    <source>
        <dbReference type="ARBA" id="ARBA00000971"/>
    </source>
</evidence>
<dbReference type="InterPro" id="IPR002130">
    <property type="entry name" value="Cyclophilin-type_PPIase_dom"/>
</dbReference>
<protein>
    <recommendedName>
        <fullName evidence="7">Peptidyl-prolyl cis-trans isomerase D</fullName>
        <ecNumber evidence="2">5.2.1.8</ecNumber>
    </recommendedName>
    <alternativeName>
        <fullName evidence="8">Rotamase D</fullName>
    </alternativeName>
</protein>
<dbReference type="Gene3D" id="1.25.40.10">
    <property type="entry name" value="Tetratricopeptide repeat domain"/>
    <property type="match status" value="1"/>
</dbReference>
<accession>A0A9P5UFY0</accession>
<dbReference type="PROSITE" id="PS00170">
    <property type="entry name" value="CSA_PPIASE_1"/>
    <property type="match status" value="1"/>
</dbReference>
<dbReference type="CDD" id="cd01926">
    <property type="entry name" value="cyclophilin_ABH_like"/>
    <property type="match status" value="1"/>
</dbReference>
<evidence type="ECO:0000256" key="7">
    <source>
        <dbReference type="ARBA" id="ARBA00074451"/>
    </source>
</evidence>
<reference evidence="11" key="1">
    <citation type="submission" date="2020-11" db="EMBL/GenBank/DDBJ databases">
        <authorList>
            <consortium name="DOE Joint Genome Institute"/>
            <person name="Ahrendt S."/>
            <person name="Riley R."/>
            <person name="Andreopoulos W."/>
            <person name="Labutti K."/>
            <person name="Pangilinan J."/>
            <person name="Ruiz-Duenas F.J."/>
            <person name="Barrasa J.M."/>
            <person name="Sanchez-Garcia M."/>
            <person name="Camarero S."/>
            <person name="Miyauchi S."/>
            <person name="Serrano A."/>
            <person name="Linde D."/>
            <person name="Babiker R."/>
            <person name="Drula E."/>
            <person name="Ayuso-Fernandez I."/>
            <person name="Pacheco R."/>
            <person name="Padilla G."/>
            <person name="Ferreira P."/>
            <person name="Barriuso J."/>
            <person name="Kellner H."/>
            <person name="Castanera R."/>
            <person name="Alfaro M."/>
            <person name="Ramirez L."/>
            <person name="Pisabarro A.G."/>
            <person name="Kuo A."/>
            <person name="Tritt A."/>
            <person name="Lipzen A."/>
            <person name="He G."/>
            <person name="Yan M."/>
            <person name="Ng V."/>
            <person name="Cullen D."/>
            <person name="Martin F."/>
            <person name="Rosso M.-N."/>
            <person name="Henrissat B."/>
            <person name="Hibbett D."/>
            <person name="Martinez A.T."/>
            <person name="Grigoriev I.V."/>
        </authorList>
    </citation>
    <scope>NUCLEOTIDE SEQUENCE</scope>
    <source>
        <strain evidence="11">AH 40177</strain>
    </source>
</reference>
<evidence type="ECO:0000313" key="12">
    <source>
        <dbReference type="Proteomes" id="UP000772434"/>
    </source>
</evidence>
<keyword evidence="12" id="KW-1185">Reference proteome</keyword>
<dbReference type="EMBL" id="JADNRY010000003">
    <property type="protein sequence ID" value="KAF9077749.1"/>
    <property type="molecule type" value="Genomic_DNA"/>
</dbReference>
<dbReference type="GO" id="GO:0016018">
    <property type="term" value="F:cyclosporin A binding"/>
    <property type="evidence" value="ECO:0007669"/>
    <property type="project" value="TreeGrafter"/>
</dbReference>
<dbReference type="InterPro" id="IPR011990">
    <property type="entry name" value="TPR-like_helical_dom_sf"/>
</dbReference>
<organism evidence="11 12">
    <name type="scientific">Rhodocollybia butyracea</name>
    <dbReference type="NCBI Taxonomy" id="206335"/>
    <lineage>
        <taxon>Eukaryota</taxon>
        <taxon>Fungi</taxon>
        <taxon>Dikarya</taxon>
        <taxon>Basidiomycota</taxon>
        <taxon>Agaricomycotina</taxon>
        <taxon>Agaricomycetes</taxon>
        <taxon>Agaricomycetidae</taxon>
        <taxon>Agaricales</taxon>
        <taxon>Marasmiineae</taxon>
        <taxon>Omphalotaceae</taxon>
        <taxon>Rhodocollybia</taxon>
    </lineage>
</organism>
<dbReference type="PANTHER" id="PTHR11071">
    <property type="entry name" value="PEPTIDYL-PROLYL CIS-TRANS ISOMERASE"/>
    <property type="match status" value="1"/>
</dbReference>
<dbReference type="PRINTS" id="PR00153">
    <property type="entry name" value="CSAPPISMRASE"/>
</dbReference>
<proteinExistence type="predicted"/>
<feature type="domain" description="PPIase cyclophilin-type" evidence="10">
    <location>
        <begin position="14"/>
        <end position="178"/>
    </location>
</feature>
<keyword evidence="3" id="KW-0677">Repeat</keyword>
<dbReference type="AlphaFoldDB" id="A0A9P5UFY0"/>